<dbReference type="Proteomes" id="UP000298277">
    <property type="component" value="Unassembled WGS sequence"/>
</dbReference>
<proteinExistence type="predicted"/>
<sequence>MNILYRIVGEDFVFQSPTLMEESGKKIELTDFLVLLDDILITIQSKSIDIDIDDINLIKLGRIFKKYENAKSQLNRTVNSSNRKEKVILNAKHLEEHIELPWVNFRTKISIITLNIPDNLYENPEFRFQFTKFEIYKGMALHIFILQDLQKVCDEMKTGGDLLHYLENREIVLKAVSMQHFVNELDIMAVYKTKYDAIEKIRKGEIDELIIEPGLWEFYVKEHAARIIERDKLLAECFLIDILIKENRNSISYSIEKYGYTKNEMIQSYMRIIGILNSLTAIERYNVEMILKEKLTSTDIYPMRYFIFPFRKKAIFFLITNETDRERRTSQLQGLSEQAALHLSKGIFATETFLGVATEGRKAPGRSFDSILFNPMDIIDEIKEFDGILFENRNLGKVDEWTL</sequence>
<evidence type="ECO:0000313" key="1">
    <source>
        <dbReference type="EMBL" id="TGK38478.1"/>
    </source>
</evidence>
<evidence type="ECO:0000313" key="2">
    <source>
        <dbReference type="Proteomes" id="UP000298277"/>
    </source>
</evidence>
<gene>
    <name evidence="1" type="ORF">EHQ17_02255</name>
</gene>
<accession>A0A5F1YF87</accession>
<name>A0A5F1YF87_9LEPT</name>
<dbReference type="AlphaFoldDB" id="A0A5F1YF87"/>
<comment type="caution">
    <text evidence="1">The sequence shown here is derived from an EMBL/GenBank/DDBJ whole genome shotgun (WGS) entry which is preliminary data.</text>
</comment>
<dbReference type="EMBL" id="RQFA01000010">
    <property type="protein sequence ID" value="TGK38478.1"/>
    <property type="molecule type" value="Genomic_DNA"/>
</dbReference>
<keyword evidence="2" id="KW-1185">Reference proteome</keyword>
<protein>
    <submittedName>
        <fullName evidence="1">Uncharacterized protein</fullName>
    </submittedName>
</protein>
<dbReference type="RefSeq" id="WP_135736127.1">
    <property type="nucleotide sequence ID" value="NZ_RQEZ01000088.1"/>
</dbReference>
<reference evidence="1" key="1">
    <citation type="journal article" date="2019" name="PLoS Negl. Trop. Dis.">
        <title>Revisiting the worldwide diversity of Leptospira species in the environment.</title>
        <authorList>
            <person name="Vincent A.T."/>
            <person name="Schiettekatte O."/>
            <person name="Bourhy P."/>
            <person name="Veyrier F.J."/>
            <person name="Picardeau M."/>
        </authorList>
    </citation>
    <scope>NUCLEOTIDE SEQUENCE [LARGE SCALE GENOMIC DNA]</scope>
    <source>
        <strain evidence="1">201800299</strain>
    </source>
</reference>
<organism evidence="1 2">
    <name type="scientific">Leptospira gomenensis</name>
    <dbReference type="NCBI Taxonomy" id="2484974"/>
    <lineage>
        <taxon>Bacteria</taxon>
        <taxon>Pseudomonadati</taxon>
        <taxon>Spirochaetota</taxon>
        <taxon>Spirochaetia</taxon>
        <taxon>Leptospirales</taxon>
        <taxon>Leptospiraceae</taxon>
        <taxon>Leptospira</taxon>
    </lineage>
</organism>